<gene>
    <name evidence="7" type="ORF">F2P44_04540</name>
</gene>
<comment type="caution">
    <text evidence="7">The sequence shown here is derived from an EMBL/GenBank/DDBJ whole genome shotgun (WGS) entry which is preliminary data.</text>
</comment>
<dbReference type="EC" id="5.1.3.14" evidence="4"/>
<dbReference type="PANTHER" id="PTHR43174">
    <property type="entry name" value="UDP-N-ACETYLGLUCOSAMINE 2-EPIMERASE"/>
    <property type="match status" value="1"/>
</dbReference>
<evidence type="ECO:0000256" key="1">
    <source>
        <dbReference type="ARBA" id="ARBA00023235"/>
    </source>
</evidence>
<dbReference type="Proteomes" id="UP000621455">
    <property type="component" value="Unassembled WGS sequence"/>
</dbReference>
<dbReference type="GO" id="GO:0008761">
    <property type="term" value="F:UDP-N-acetylglucosamine 2-epimerase activity"/>
    <property type="evidence" value="ECO:0007669"/>
    <property type="project" value="UniProtKB-EC"/>
</dbReference>
<dbReference type="CDD" id="cd03786">
    <property type="entry name" value="GTB_UDP-GlcNAc_2-Epimerase"/>
    <property type="match status" value="1"/>
</dbReference>
<dbReference type="Pfam" id="PF02350">
    <property type="entry name" value="Epimerase_2"/>
    <property type="match status" value="1"/>
</dbReference>
<dbReference type="EMBL" id="WHJG01000003">
    <property type="protein sequence ID" value="NHZ78552.1"/>
    <property type="molecule type" value="Genomic_DNA"/>
</dbReference>
<keyword evidence="1 5" id="KW-0413">Isomerase</keyword>
<protein>
    <recommendedName>
        <fullName evidence="4">UDP-N-acetylglucosamine 2-epimerase (non-hydrolyzing)</fullName>
        <ecNumber evidence="4">5.1.3.14</ecNumber>
    </recommendedName>
</protein>
<proteinExistence type="inferred from homology"/>
<name>A0ABX0N0K1_9BURK</name>
<organism evidence="7 8">
    <name type="scientific">Massilia frigida</name>
    <dbReference type="NCBI Taxonomy" id="2609281"/>
    <lineage>
        <taxon>Bacteria</taxon>
        <taxon>Pseudomonadati</taxon>
        <taxon>Pseudomonadota</taxon>
        <taxon>Betaproteobacteria</taxon>
        <taxon>Burkholderiales</taxon>
        <taxon>Oxalobacteraceae</taxon>
        <taxon>Telluria group</taxon>
        <taxon>Massilia</taxon>
    </lineage>
</organism>
<sequence>MPALQKLLFVFGTRPEAIKLAPVVLAARAHGGFEVVVCVTAQHREMLDSVLAFFGVNPEYDLNLMKPGQTLTGLTTGVLEGLAPVLEQVRPDWVLVQGDTTTAFAGALAAFYAKAKVAHVEAGLRTGNIYEPFPEEMNRKLVGAIAEMHFPPTAPAQANLLREGISETRILVTGNTGIDALYLVRERLQADPACRAQVAAALEPQGLNRFIGPARPFVLVTAHRRESFGAGFEAICTAIAELCTRYPAIDFVFPVHPNPAVRGAVERFLVPAGFANLVLCQPLDYLPFVAMMINASVVLTDSGGVQEEAPSLGKPVVVMRDVTERMEGAASGMVHLVGPNRERIVAAVAGLLDSELRAGSGGNFYGDGHASLRILDSLAGFGERA</sequence>
<evidence type="ECO:0000259" key="6">
    <source>
        <dbReference type="Pfam" id="PF02350"/>
    </source>
</evidence>
<dbReference type="RefSeq" id="WP_167085441.1">
    <property type="nucleotide sequence ID" value="NZ_WHJG01000003.1"/>
</dbReference>
<feature type="domain" description="UDP-N-acetylglucosamine 2-epimerase" evidence="6">
    <location>
        <begin position="28"/>
        <end position="378"/>
    </location>
</feature>
<dbReference type="PANTHER" id="PTHR43174:SF2">
    <property type="entry name" value="UDP-N-ACETYLGLUCOSAMINE 2-EPIMERASE"/>
    <property type="match status" value="1"/>
</dbReference>
<evidence type="ECO:0000256" key="3">
    <source>
        <dbReference type="ARBA" id="ARBA00038209"/>
    </source>
</evidence>
<evidence type="ECO:0000256" key="5">
    <source>
        <dbReference type="RuleBase" id="RU003513"/>
    </source>
</evidence>
<accession>A0ABX0N0K1</accession>
<dbReference type="InterPro" id="IPR003331">
    <property type="entry name" value="UDP_GlcNAc_Epimerase_2_dom"/>
</dbReference>
<comment type="similarity">
    <text evidence="3 5">Belongs to the UDP-N-acetylglucosamine 2-epimerase family.</text>
</comment>
<dbReference type="SUPFAM" id="SSF53756">
    <property type="entry name" value="UDP-Glycosyltransferase/glycogen phosphorylase"/>
    <property type="match status" value="1"/>
</dbReference>
<evidence type="ECO:0000313" key="8">
    <source>
        <dbReference type="Proteomes" id="UP000621455"/>
    </source>
</evidence>
<dbReference type="InterPro" id="IPR029767">
    <property type="entry name" value="WecB-like"/>
</dbReference>
<evidence type="ECO:0000313" key="7">
    <source>
        <dbReference type="EMBL" id="NHZ78552.1"/>
    </source>
</evidence>
<keyword evidence="8" id="KW-1185">Reference proteome</keyword>
<evidence type="ECO:0000256" key="4">
    <source>
        <dbReference type="ARBA" id="ARBA00038858"/>
    </source>
</evidence>
<dbReference type="Gene3D" id="3.40.50.2000">
    <property type="entry name" value="Glycogen Phosphorylase B"/>
    <property type="match status" value="2"/>
</dbReference>
<evidence type="ECO:0000256" key="2">
    <source>
        <dbReference type="ARBA" id="ARBA00036080"/>
    </source>
</evidence>
<reference evidence="7 8" key="1">
    <citation type="submission" date="2019-10" db="EMBL/GenBank/DDBJ databases">
        <title>Taxonomy of Antarctic Massilia spp.: description of Massilia rubra sp. nov., Massilia aquatica sp. nov., Massilia mucilaginosa sp. nov., Massilia frigida sp. nov. isolated from streams, lakes and regoliths.</title>
        <authorList>
            <person name="Holochova P."/>
            <person name="Sedlacek I."/>
            <person name="Kralova S."/>
            <person name="Maslanova I."/>
            <person name="Busse H.-J."/>
            <person name="Stankova E."/>
            <person name="Vrbovska V."/>
            <person name="Kovarovic V."/>
            <person name="Bartak M."/>
            <person name="Svec P."/>
            <person name="Pantucek R."/>
        </authorList>
    </citation>
    <scope>NUCLEOTIDE SEQUENCE [LARGE SCALE GENOMIC DNA]</scope>
    <source>
        <strain evidence="7 8">CCM 8695</strain>
    </source>
</reference>
<dbReference type="NCBIfam" id="TIGR00236">
    <property type="entry name" value="wecB"/>
    <property type="match status" value="1"/>
</dbReference>
<comment type="catalytic activity">
    <reaction evidence="2">
        <text>UDP-N-acetyl-alpha-D-glucosamine = UDP-N-acetyl-alpha-D-mannosamine</text>
        <dbReference type="Rhea" id="RHEA:17213"/>
        <dbReference type="ChEBI" id="CHEBI:57705"/>
        <dbReference type="ChEBI" id="CHEBI:68623"/>
        <dbReference type="EC" id="5.1.3.14"/>
    </reaction>
</comment>